<dbReference type="EMBL" id="MASR01000002">
    <property type="protein sequence ID" value="OFE11510.1"/>
    <property type="molecule type" value="Genomic_DNA"/>
</dbReference>
<dbReference type="RefSeq" id="WP_070118760.1">
    <property type="nucleotide sequence ID" value="NZ_MASR01000002.1"/>
</dbReference>
<dbReference type="SUPFAM" id="SSF53187">
    <property type="entry name" value="Zn-dependent exopeptidases"/>
    <property type="match status" value="1"/>
</dbReference>
<comment type="caution">
    <text evidence="11">The sequence shown here is derived from an EMBL/GenBank/DDBJ whole genome shotgun (WGS) entry which is preliminary data.</text>
</comment>
<keyword evidence="3 9" id="KW-0031">Aminopeptidase</keyword>
<dbReference type="Proteomes" id="UP000175669">
    <property type="component" value="Unassembled WGS sequence"/>
</dbReference>
<organism evidence="11 12">
    <name type="scientific">Pseudohongiella acticola</name>
    <dbReference type="NCBI Taxonomy" id="1524254"/>
    <lineage>
        <taxon>Bacteria</taxon>
        <taxon>Pseudomonadati</taxon>
        <taxon>Pseudomonadota</taxon>
        <taxon>Gammaproteobacteria</taxon>
        <taxon>Pseudomonadales</taxon>
        <taxon>Pseudohongiellaceae</taxon>
        <taxon>Pseudohongiella</taxon>
    </lineage>
</organism>
<dbReference type="GO" id="GO:0005737">
    <property type="term" value="C:cytoplasm"/>
    <property type="evidence" value="ECO:0007669"/>
    <property type="project" value="UniProtKB-ARBA"/>
</dbReference>
<evidence type="ECO:0000256" key="8">
    <source>
        <dbReference type="ARBA" id="ARBA00023049"/>
    </source>
</evidence>
<evidence type="ECO:0000256" key="2">
    <source>
        <dbReference type="ARBA" id="ARBA00008290"/>
    </source>
</evidence>
<keyword evidence="6 9" id="KW-0378">Hydrolase</keyword>
<keyword evidence="5 9" id="KW-0479">Metal-binding</keyword>
<dbReference type="InterPro" id="IPR023358">
    <property type="entry name" value="Peptidase_M18_dom2"/>
</dbReference>
<dbReference type="CDD" id="cd05658">
    <property type="entry name" value="M18_DAP"/>
    <property type="match status" value="1"/>
</dbReference>
<dbReference type="GO" id="GO:0004177">
    <property type="term" value="F:aminopeptidase activity"/>
    <property type="evidence" value="ECO:0007669"/>
    <property type="project" value="UniProtKB-KW"/>
</dbReference>
<evidence type="ECO:0000313" key="11">
    <source>
        <dbReference type="EMBL" id="OFE11510.1"/>
    </source>
</evidence>
<protein>
    <recommendedName>
        <fullName evidence="10">M18 family aminopeptidase</fullName>
        <ecNumber evidence="10">3.4.11.-</ecNumber>
    </recommendedName>
</protein>
<evidence type="ECO:0000256" key="5">
    <source>
        <dbReference type="ARBA" id="ARBA00022723"/>
    </source>
</evidence>
<reference evidence="12" key="1">
    <citation type="submission" date="2016-07" db="EMBL/GenBank/DDBJ databases">
        <authorList>
            <person name="Florea S."/>
            <person name="Webb J.S."/>
            <person name="Jaromczyk J."/>
            <person name="Schardl C.L."/>
        </authorList>
    </citation>
    <scope>NUCLEOTIDE SEQUENCE [LARGE SCALE GENOMIC DNA]</scope>
    <source>
        <strain evidence="12">KCTC 42131</strain>
    </source>
</reference>
<evidence type="ECO:0000256" key="4">
    <source>
        <dbReference type="ARBA" id="ARBA00022670"/>
    </source>
</evidence>
<dbReference type="Gene3D" id="3.40.630.10">
    <property type="entry name" value="Zn peptidases"/>
    <property type="match status" value="1"/>
</dbReference>
<name>A0A1E8CGA2_9GAMM</name>
<dbReference type="Gene3D" id="2.30.250.10">
    <property type="entry name" value="Aminopeptidase i, Domain 2"/>
    <property type="match status" value="1"/>
</dbReference>
<dbReference type="GO" id="GO:0008237">
    <property type="term" value="F:metallopeptidase activity"/>
    <property type="evidence" value="ECO:0007669"/>
    <property type="project" value="UniProtKB-KW"/>
</dbReference>
<comment type="cofactor">
    <cofactor evidence="1 10">
        <name>Zn(2+)</name>
        <dbReference type="ChEBI" id="CHEBI:29105"/>
    </cofactor>
</comment>
<keyword evidence="12" id="KW-1185">Reference proteome</keyword>
<keyword evidence="4 9" id="KW-0645">Protease</keyword>
<proteinExistence type="inferred from homology"/>
<dbReference type="PANTHER" id="PTHR28570">
    <property type="entry name" value="ASPARTYL AMINOPEPTIDASE"/>
    <property type="match status" value="1"/>
</dbReference>
<dbReference type="InterPro" id="IPR001948">
    <property type="entry name" value="Peptidase_M18"/>
</dbReference>
<dbReference type="Pfam" id="PF02127">
    <property type="entry name" value="Peptidase_M18"/>
    <property type="match status" value="1"/>
</dbReference>
<evidence type="ECO:0000256" key="6">
    <source>
        <dbReference type="ARBA" id="ARBA00022801"/>
    </source>
</evidence>
<dbReference type="SUPFAM" id="SSF101821">
    <property type="entry name" value="Aminopeptidase/glucanase lid domain"/>
    <property type="match status" value="1"/>
</dbReference>
<dbReference type="GO" id="GO:0006508">
    <property type="term" value="P:proteolysis"/>
    <property type="evidence" value="ECO:0007669"/>
    <property type="project" value="UniProtKB-KW"/>
</dbReference>
<keyword evidence="8 9" id="KW-0482">Metalloprotease</keyword>
<dbReference type="AlphaFoldDB" id="A0A1E8CGA2"/>
<evidence type="ECO:0000256" key="7">
    <source>
        <dbReference type="ARBA" id="ARBA00022833"/>
    </source>
</evidence>
<dbReference type="NCBIfam" id="NF002759">
    <property type="entry name" value="PRK02813.1"/>
    <property type="match status" value="1"/>
</dbReference>
<evidence type="ECO:0000256" key="3">
    <source>
        <dbReference type="ARBA" id="ARBA00022438"/>
    </source>
</evidence>
<accession>A0A1E8CGA2</accession>
<comment type="similarity">
    <text evidence="2 9">Belongs to the peptidase M18 family.</text>
</comment>
<evidence type="ECO:0000313" key="12">
    <source>
        <dbReference type="Proteomes" id="UP000175669"/>
    </source>
</evidence>
<keyword evidence="7 9" id="KW-0862">Zinc</keyword>
<evidence type="ECO:0000256" key="1">
    <source>
        <dbReference type="ARBA" id="ARBA00001947"/>
    </source>
</evidence>
<dbReference type="PANTHER" id="PTHR28570:SF3">
    <property type="entry name" value="ASPARTYL AMINOPEPTIDASE"/>
    <property type="match status" value="1"/>
</dbReference>
<dbReference type="EC" id="3.4.11.-" evidence="10"/>
<dbReference type="PRINTS" id="PR00932">
    <property type="entry name" value="AMINO1PTASE"/>
</dbReference>
<gene>
    <name evidence="11" type="ORF">PHACT_13285</name>
</gene>
<sequence length="441" mass="47869">MDKHSFNQGLLQFLQQSPTPFHAVTTMQSTLHTAGFELLQEEDTWHLKPGGRYLVQRNGSSVIAFTLGSGDPAESGFRMSGAHTDSPCLKLKPNAVMPTSPQTGNALQFAVEVYGGALLAPWFDRDLSLAGRVEYRRSDGSLGSALLDWQRPLATVPSLAIHLDREANSNRTINAQKDLPPVLALQASAADFDFNRWIIDALSAQQSIDDVDSVLAHELYFYDTQAPAMVGLHEDFIASARLDNLLSCYVGQQALLADDSTQAENFALLVCNDHEEVGSNSSCGAQGPFLRSVLARISAQLSAGDAPEAVERMIRRSLFLSIDNAHGLHPNFADKHDNNHGPLLNQGPVIKVNANQRYATNSRTTALFKSLCVQSEVPVQSFVVRSDMGCGSTIGPITAAGLGVETIDIGVPTYGMHSIRELAGSDDAWYLARVVKRFFQS</sequence>
<dbReference type="GO" id="GO:0008270">
    <property type="term" value="F:zinc ion binding"/>
    <property type="evidence" value="ECO:0007669"/>
    <property type="project" value="InterPro"/>
</dbReference>
<evidence type="ECO:0000256" key="10">
    <source>
        <dbReference type="RuleBase" id="RU004387"/>
    </source>
</evidence>
<evidence type="ECO:0000256" key="9">
    <source>
        <dbReference type="RuleBase" id="RU004386"/>
    </source>
</evidence>